<dbReference type="NCBIfam" id="TIGR01484">
    <property type="entry name" value="HAD-SF-IIB"/>
    <property type="match status" value="1"/>
</dbReference>
<protein>
    <recommendedName>
        <fullName evidence="4">Cof subfamily of IIB subfamily of haloacid dehalogenase superfamily/HAD-superfamily hydrolase, subfamily IIB</fullName>
    </recommendedName>
</protein>
<dbReference type="InterPro" id="IPR036412">
    <property type="entry name" value="HAD-like_sf"/>
</dbReference>
<dbReference type="RefSeq" id="WP_218155635.1">
    <property type="nucleotide sequence ID" value="NZ_FOHX01000001.1"/>
</dbReference>
<dbReference type="InterPro" id="IPR023214">
    <property type="entry name" value="HAD_sf"/>
</dbReference>
<evidence type="ECO:0008006" key="4">
    <source>
        <dbReference type="Google" id="ProtNLM"/>
    </source>
</evidence>
<dbReference type="InterPro" id="IPR006379">
    <property type="entry name" value="HAD-SF_hydro_IIB"/>
</dbReference>
<dbReference type="Gene3D" id="3.30.1240.10">
    <property type="match status" value="1"/>
</dbReference>
<dbReference type="Proteomes" id="UP000199361">
    <property type="component" value="Unassembled WGS sequence"/>
</dbReference>
<evidence type="ECO:0000313" key="3">
    <source>
        <dbReference type="Proteomes" id="UP000199361"/>
    </source>
</evidence>
<dbReference type="AlphaFoldDB" id="A0A1I0AAF5"/>
<evidence type="ECO:0000313" key="2">
    <source>
        <dbReference type="EMBL" id="SES91134.1"/>
    </source>
</evidence>
<dbReference type="Gene3D" id="3.40.50.1000">
    <property type="entry name" value="HAD superfamily/HAD-like"/>
    <property type="match status" value="1"/>
</dbReference>
<keyword evidence="3" id="KW-1185">Reference proteome</keyword>
<dbReference type="SUPFAM" id="SSF56784">
    <property type="entry name" value="HAD-like"/>
    <property type="match status" value="1"/>
</dbReference>
<proteinExistence type="predicted"/>
<dbReference type="GO" id="GO:0005829">
    <property type="term" value="C:cytosol"/>
    <property type="evidence" value="ECO:0007669"/>
    <property type="project" value="TreeGrafter"/>
</dbReference>
<accession>A0A1I0AAF5</accession>
<dbReference type="STRING" id="568860.SAMN05421811_101723"/>
<dbReference type="Pfam" id="PF08282">
    <property type="entry name" value="Hydrolase_3"/>
    <property type="match status" value="1"/>
</dbReference>
<organism evidence="2 3">
    <name type="scientific">Nonomuraea wenchangensis</name>
    <dbReference type="NCBI Taxonomy" id="568860"/>
    <lineage>
        <taxon>Bacteria</taxon>
        <taxon>Bacillati</taxon>
        <taxon>Actinomycetota</taxon>
        <taxon>Actinomycetes</taxon>
        <taxon>Streptosporangiales</taxon>
        <taxon>Streptosporangiaceae</taxon>
        <taxon>Nonomuraea</taxon>
    </lineage>
</organism>
<gene>
    <name evidence="2" type="ORF">SAMN05421811_101723</name>
</gene>
<reference evidence="2 3" key="1">
    <citation type="submission" date="2016-10" db="EMBL/GenBank/DDBJ databases">
        <authorList>
            <person name="de Groot N.N."/>
        </authorList>
    </citation>
    <scope>NUCLEOTIDE SEQUENCE [LARGE SCALE GENOMIC DNA]</scope>
    <source>
        <strain evidence="2 3">CGMCC 4.5598</strain>
    </source>
</reference>
<dbReference type="EMBL" id="FOHX01000001">
    <property type="protein sequence ID" value="SES91134.1"/>
    <property type="molecule type" value="Genomic_DNA"/>
</dbReference>
<sequence>MRAGPAKAGPAEDDPAASDPAAYDPMAGDRPRLVATDLDGTLVRSDGTISARTVAAVRRVLSQGAEVVFVTGRPPRKMTDISRVFGARGLAICSNGALVHDLATRRPVIERLIDPATLTEAAARLRAAVPGIGLAVEYATELASDERYEPWEWDADVTLQRLPDAELLARPAPKLLGRHDRLPADRLVELAAPHLGDLVTVYHSNGLRLVEAIAKETSKATALAHLAAGLGIHAADVVAFGDMPNDLPMLRWAGRSYGMANAHPSVLAGVTSVIGRNDDDGVAKVLEQLFPLTATPTP</sequence>
<dbReference type="PANTHER" id="PTHR10000:SF8">
    <property type="entry name" value="HAD SUPERFAMILY HYDROLASE-LIKE, TYPE 3"/>
    <property type="match status" value="1"/>
</dbReference>
<dbReference type="GO" id="GO:0016791">
    <property type="term" value="F:phosphatase activity"/>
    <property type="evidence" value="ECO:0007669"/>
    <property type="project" value="TreeGrafter"/>
</dbReference>
<dbReference type="PANTHER" id="PTHR10000">
    <property type="entry name" value="PHOSPHOSERINE PHOSPHATASE"/>
    <property type="match status" value="1"/>
</dbReference>
<name>A0A1I0AAF5_9ACTN</name>
<feature type="region of interest" description="Disordered" evidence="1">
    <location>
        <begin position="1"/>
        <end position="29"/>
    </location>
</feature>
<evidence type="ECO:0000256" key="1">
    <source>
        <dbReference type="SAM" id="MobiDB-lite"/>
    </source>
</evidence>
<dbReference type="GO" id="GO:0000287">
    <property type="term" value="F:magnesium ion binding"/>
    <property type="evidence" value="ECO:0007669"/>
    <property type="project" value="TreeGrafter"/>
</dbReference>
<feature type="compositionally biased region" description="Low complexity" evidence="1">
    <location>
        <begin position="17"/>
        <end position="26"/>
    </location>
</feature>